<accession>A0AAE3NYB6</accession>
<gene>
    <name evidence="1" type="ORF">P0M35_01610</name>
</gene>
<protein>
    <recommendedName>
        <fullName evidence="3">DUF5683 domain-containing protein</fullName>
    </recommendedName>
</protein>
<dbReference type="AlphaFoldDB" id="A0AAE3NYB6"/>
<reference evidence="1" key="1">
    <citation type="submission" date="2023-03" db="EMBL/GenBank/DDBJ databases">
        <title>Stygiobacter electus gen. nov., sp. nov., facultatively anaerobic thermotolerant bacterium of the class Ignavibacteria from a well of Yessentuki mineral water deposit.</title>
        <authorList>
            <person name="Podosokorskaya O.A."/>
            <person name="Elcheninov A.G."/>
            <person name="Petrova N.F."/>
            <person name="Zavarzina D.G."/>
            <person name="Kublanov I.V."/>
            <person name="Merkel A.Y."/>
        </authorList>
    </citation>
    <scope>NUCLEOTIDE SEQUENCE</scope>
    <source>
        <strain evidence="1">09-Me</strain>
    </source>
</reference>
<dbReference type="RefSeq" id="WP_321534602.1">
    <property type="nucleotide sequence ID" value="NZ_JARGDL010000002.1"/>
</dbReference>
<keyword evidence="2" id="KW-1185">Reference proteome</keyword>
<evidence type="ECO:0000313" key="1">
    <source>
        <dbReference type="EMBL" id="MDF1610835.1"/>
    </source>
</evidence>
<dbReference type="Proteomes" id="UP001221302">
    <property type="component" value="Unassembled WGS sequence"/>
</dbReference>
<name>A0AAE3NYB6_9BACT</name>
<comment type="caution">
    <text evidence="1">The sequence shown here is derived from an EMBL/GenBank/DDBJ whole genome shotgun (WGS) entry which is preliminary data.</text>
</comment>
<organism evidence="1 2">
    <name type="scientific">Stygiobacter electus</name>
    <dbReference type="NCBI Taxonomy" id="3032292"/>
    <lineage>
        <taxon>Bacteria</taxon>
        <taxon>Pseudomonadati</taxon>
        <taxon>Ignavibacteriota</taxon>
        <taxon>Ignavibacteria</taxon>
        <taxon>Ignavibacteriales</taxon>
        <taxon>Melioribacteraceae</taxon>
        <taxon>Stygiobacter</taxon>
    </lineage>
</organism>
<evidence type="ECO:0000313" key="2">
    <source>
        <dbReference type="Proteomes" id="UP001221302"/>
    </source>
</evidence>
<proteinExistence type="predicted"/>
<sequence length="241" mass="27541">MKNIILFIVFFSSILTAQTINDLKFQDNNSLIQNFNSNFLQLENSNNTQKNAGLAIIYSLLLPGMGELYAGNFESGKYFTIADGVLWGTYAGFNIYGNNKKENYIAYAKANAGINLEGKESDFIANVGIYISSSEYNRIQELNRNFDKTYNLPNQQWIWQSNDMRKEFRNLWSSSESAFNNLRFVAGALVLNRIISAINAVRLVSAYNKNLSQELSWNIYFNVENRPTLPQTISFNFISIF</sequence>
<evidence type="ECO:0008006" key="3">
    <source>
        <dbReference type="Google" id="ProtNLM"/>
    </source>
</evidence>
<dbReference type="EMBL" id="JARGDL010000002">
    <property type="protein sequence ID" value="MDF1610835.1"/>
    <property type="molecule type" value="Genomic_DNA"/>
</dbReference>